<organism evidence="4 5">
    <name type="scientific">Paraconiothyrium brasiliense</name>
    <dbReference type="NCBI Taxonomy" id="300254"/>
    <lineage>
        <taxon>Eukaryota</taxon>
        <taxon>Fungi</taxon>
        <taxon>Dikarya</taxon>
        <taxon>Ascomycota</taxon>
        <taxon>Pezizomycotina</taxon>
        <taxon>Dothideomycetes</taxon>
        <taxon>Pleosporomycetidae</taxon>
        <taxon>Pleosporales</taxon>
        <taxon>Massarineae</taxon>
        <taxon>Didymosphaeriaceae</taxon>
        <taxon>Paraconiothyrium</taxon>
    </lineage>
</organism>
<dbReference type="InterPro" id="IPR000649">
    <property type="entry name" value="IF-2B-related"/>
</dbReference>
<keyword evidence="5" id="KW-1185">Reference proteome</keyword>
<dbReference type="EMBL" id="JAKJXO020000017">
    <property type="protein sequence ID" value="KAL1594606.1"/>
    <property type="molecule type" value="Genomic_DNA"/>
</dbReference>
<dbReference type="SUPFAM" id="SSF100950">
    <property type="entry name" value="NagB/RpiA/CoA transferase-like"/>
    <property type="match status" value="1"/>
</dbReference>
<dbReference type="InterPro" id="IPR042529">
    <property type="entry name" value="IF_2B-like_C"/>
</dbReference>
<dbReference type="Proteomes" id="UP001521785">
    <property type="component" value="Unassembled WGS sequence"/>
</dbReference>
<comment type="caution">
    <text evidence="4">The sequence shown here is derived from an EMBL/GenBank/DDBJ whole genome shotgun (WGS) entry which is preliminary data.</text>
</comment>
<evidence type="ECO:0000256" key="1">
    <source>
        <dbReference type="ARBA" id="ARBA00007251"/>
    </source>
</evidence>
<dbReference type="InterPro" id="IPR037171">
    <property type="entry name" value="NagB/RpiA_transferase-like"/>
</dbReference>
<name>A0ABR3QR21_9PLEO</name>
<evidence type="ECO:0000256" key="3">
    <source>
        <dbReference type="SAM" id="MobiDB-lite"/>
    </source>
</evidence>
<sequence>MDSYTQNAMALEFPESPEGSVDEQNEKNCRWARMKRRIGRSLASRSSLSVSSLKPLTPISETDSAKHSIRVAYTSSPTTAYAPSTACHHEQYTQHLNEAVSGIKHDFVSGAREMADSALSTLSSLIVTAALTAENKSELWQMAVSAAKELCAARPSMNAAITSCLLRALDEVLQLWDMLDEKRSKAPEDLAAIARRQLVRILEKRKEAGIRLSENFAERLRAYCRQRLNNTHTLTLLTLSNSSTIRHSILTTLTTLRFLHLNLLILESRPRFEGTSMASQILSSCSAEARARLHIRILPDCAVATAAKDAQIVLLGADRISASGDVSNKIGSLAAAMCIKSLNPKSQVVVVSDADKIVATGAVEGPKEAHPESEMMDAWGDALRRDLQGRIDNGSVEVFGEWFEWVPAEYVDGYVTEHGTLDTEGVESVAGEVGELREKIFG</sequence>
<dbReference type="PANTHER" id="PTHR43475">
    <property type="entry name" value="METHYLTHIORIBOSE-1-PHOSPHATE ISOMERASE"/>
    <property type="match status" value="1"/>
</dbReference>
<gene>
    <name evidence="4" type="ORF">SLS60_010367</name>
</gene>
<proteinExistence type="inferred from homology"/>
<reference evidence="4 5" key="1">
    <citation type="submission" date="2024-02" db="EMBL/GenBank/DDBJ databases">
        <title>De novo assembly and annotation of 12 fungi associated with fruit tree decline syndrome in Ontario, Canada.</title>
        <authorList>
            <person name="Sulman M."/>
            <person name="Ellouze W."/>
            <person name="Ilyukhin E."/>
        </authorList>
    </citation>
    <scope>NUCLEOTIDE SEQUENCE [LARGE SCALE GENOMIC DNA]</scope>
    <source>
        <strain evidence="4 5">M42-189</strain>
    </source>
</reference>
<dbReference type="Gene3D" id="3.40.50.10470">
    <property type="entry name" value="Translation initiation factor eif-2b, domain 2"/>
    <property type="match status" value="1"/>
</dbReference>
<evidence type="ECO:0000256" key="2">
    <source>
        <dbReference type="RuleBase" id="RU003814"/>
    </source>
</evidence>
<accession>A0ABR3QR21</accession>
<protein>
    <recommendedName>
        <fullName evidence="6">Nagb/rpia/CoA transferase-like protein</fullName>
    </recommendedName>
</protein>
<dbReference type="Pfam" id="PF01008">
    <property type="entry name" value="IF-2B"/>
    <property type="match status" value="1"/>
</dbReference>
<dbReference type="PANTHER" id="PTHR43475:SF3">
    <property type="entry name" value="TRANSLATION INITIATION FACTOR EIF-2B SUBUNIT FAMILY PROTEIN (AFU_ORTHOLOGUE AFUA_2G14290)"/>
    <property type="match status" value="1"/>
</dbReference>
<feature type="region of interest" description="Disordered" evidence="3">
    <location>
        <begin position="1"/>
        <end position="26"/>
    </location>
</feature>
<evidence type="ECO:0000313" key="5">
    <source>
        <dbReference type="Proteomes" id="UP001521785"/>
    </source>
</evidence>
<evidence type="ECO:0000313" key="4">
    <source>
        <dbReference type="EMBL" id="KAL1594606.1"/>
    </source>
</evidence>
<evidence type="ECO:0008006" key="6">
    <source>
        <dbReference type="Google" id="ProtNLM"/>
    </source>
</evidence>
<comment type="similarity">
    <text evidence="1 2">Belongs to the eIF-2B alpha/beta/delta subunits family.</text>
</comment>